<dbReference type="GO" id="GO:0004383">
    <property type="term" value="F:guanylate cyclase activity"/>
    <property type="evidence" value="ECO:0007669"/>
    <property type="project" value="UniProtKB-EC"/>
</dbReference>
<keyword evidence="4" id="KW-1003">Cell membrane</keyword>
<keyword evidence="10" id="KW-0325">Glycoprotein</keyword>
<evidence type="ECO:0000256" key="3">
    <source>
        <dbReference type="ARBA" id="ARBA00012202"/>
    </source>
</evidence>
<evidence type="ECO:0000256" key="10">
    <source>
        <dbReference type="ARBA" id="ARBA00023180"/>
    </source>
</evidence>
<evidence type="ECO:0000256" key="4">
    <source>
        <dbReference type="ARBA" id="ARBA00022475"/>
    </source>
</evidence>
<dbReference type="EC" id="4.6.1.2" evidence="3"/>
<dbReference type="PROSITE" id="PS00452">
    <property type="entry name" value="GUANYLATE_CYCLASE_1"/>
    <property type="match status" value="1"/>
</dbReference>
<dbReference type="AlphaFoldDB" id="A0A9D4GIB8"/>
<comment type="similarity">
    <text evidence="13">Belongs to the adenylyl cyclase class-4/guanylyl cyclase family.</text>
</comment>
<dbReference type="Pfam" id="PF07701">
    <property type="entry name" value="HNOBA"/>
    <property type="match status" value="1"/>
</dbReference>
<evidence type="ECO:0000259" key="15">
    <source>
        <dbReference type="PROSITE" id="PS50125"/>
    </source>
</evidence>
<protein>
    <recommendedName>
        <fullName evidence="3">guanylate cyclase</fullName>
        <ecNumber evidence="3">4.6.1.2</ecNumber>
    </recommendedName>
</protein>
<comment type="subcellular location">
    <subcellularLocation>
        <location evidence="1">Cell membrane</location>
    </subcellularLocation>
    <subcellularLocation>
        <location evidence="2">Membrane</location>
        <topology evidence="2">Single-pass type I membrane protein</topology>
    </subcellularLocation>
</comment>
<keyword evidence="8 14" id="KW-1133">Transmembrane helix</keyword>
<evidence type="ECO:0000256" key="9">
    <source>
        <dbReference type="ARBA" id="ARBA00023136"/>
    </source>
</evidence>
<dbReference type="InterPro" id="IPR018297">
    <property type="entry name" value="A/G_cyclase_CS"/>
</dbReference>
<evidence type="ECO:0000256" key="5">
    <source>
        <dbReference type="ARBA" id="ARBA00022692"/>
    </source>
</evidence>
<dbReference type="OrthoDB" id="60033at2759"/>
<dbReference type="SMART" id="SM00044">
    <property type="entry name" value="CYCc"/>
    <property type="match status" value="1"/>
</dbReference>
<dbReference type="Pfam" id="PF08376">
    <property type="entry name" value="NIT"/>
    <property type="match status" value="1"/>
</dbReference>
<evidence type="ECO:0000256" key="2">
    <source>
        <dbReference type="ARBA" id="ARBA00004479"/>
    </source>
</evidence>
<evidence type="ECO:0000256" key="8">
    <source>
        <dbReference type="ARBA" id="ARBA00022989"/>
    </source>
</evidence>
<keyword evidence="9 14" id="KW-0472">Membrane</keyword>
<dbReference type="GO" id="GO:0004016">
    <property type="term" value="F:adenylate cyclase activity"/>
    <property type="evidence" value="ECO:0007669"/>
    <property type="project" value="TreeGrafter"/>
</dbReference>
<evidence type="ECO:0000256" key="12">
    <source>
        <dbReference type="ARBA" id="ARBA00023293"/>
    </source>
</evidence>
<evidence type="ECO:0000256" key="6">
    <source>
        <dbReference type="ARBA" id="ARBA00022729"/>
    </source>
</evidence>
<keyword evidence="11 13" id="KW-0456">Lyase</keyword>
<evidence type="ECO:0000256" key="11">
    <source>
        <dbReference type="ARBA" id="ARBA00023239"/>
    </source>
</evidence>
<keyword evidence="5 14" id="KW-0812">Transmembrane</keyword>
<dbReference type="SUPFAM" id="SSF55073">
    <property type="entry name" value="Nucleotide cyclase"/>
    <property type="match status" value="1"/>
</dbReference>
<accession>A0A9D4GIB8</accession>
<keyword evidence="7" id="KW-0547">Nucleotide-binding</keyword>
<dbReference type="Gene3D" id="6.10.250.780">
    <property type="match status" value="1"/>
</dbReference>
<evidence type="ECO:0000256" key="14">
    <source>
        <dbReference type="SAM" id="Phobius"/>
    </source>
</evidence>
<gene>
    <name evidence="16" type="ORF">DPMN_118926</name>
</gene>
<dbReference type="InterPro" id="IPR011645">
    <property type="entry name" value="HNOB_dom_associated"/>
</dbReference>
<dbReference type="PROSITE" id="PS50125">
    <property type="entry name" value="GUANYLATE_CYCLASE_2"/>
    <property type="match status" value="1"/>
</dbReference>
<dbReference type="GO" id="GO:0007168">
    <property type="term" value="P:receptor guanylyl cyclase signaling pathway"/>
    <property type="evidence" value="ECO:0007669"/>
    <property type="project" value="TreeGrafter"/>
</dbReference>
<dbReference type="InterPro" id="IPR013587">
    <property type="entry name" value="Nitrate/nitrite_sensing"/>
</dbReference>
<evidence type="ECO:0000256" key="13">
    <source>
        <dbReference type="RuleBase" id="RU000405"/>
    </source>
</evidence>
<sequence length="546" mass="61312">MQIERGTTALYVSSKGDPFVRPRLLNFYRDTDNALGGLSKWINIDSNEFFQTKATFQRHISDFRSELNPLNATLRQVINFYSNHIAIFIAMIGQSLNLRKPFNFWTDLASYQNLILSKEQAGTERALGSTYFARGQLPGVDLLWYNEKRVLGSYFLQQSRQYSEFTDSSMESMYDGTDLKSRIILMQQQILDNAVMTPSVVAGAVWFDNMTEYINILKSLHDSLANRIVHEAEDENSSVNEALTISAVEFAVAIVIVPIIIILVRNIIRKIHNFSQELKEKTCELEAERLRTEELLYQLLPRTVAKRLMKDGSTLPESFNSATIMFSDVVGFTTIASSITPMQVVNLLNRLYMTIDTRLENFDVYKVETIGDGYMVASGLPNRNGEKHVAEIAKLSLDLLATIETMYMPHIHDKKISLRLGFNTGPVVAGVVGLKMPRYCIFGDTVNTASRMESTGLPSRIQMTESSAAKLTHIGGFIIAERGTVDVKGKGTMRTFWLDGISSQQVANGTTNARPSVEEKSPISADITLSSIKESPSYTDKQLMKY</sequence>
<dbReference type="Pfam" id="PF00211">
    <property type="entry name" value="Guanylate_cyc"/>
    <property type="match status" value="1"/>
</dbReference>
<evidence type="ECO:0000313" key="17">
    <source>
        <dbReference type="Proteomes" id="UP000828390"/>
    </source>
</evidence>
<dbReference type="InterPro" id="IPR001054">
    <property type="entry name" value="A/G_cyclase"/>
</dbReference>
<feature type="transmembrane region" description="Helical" evidence="14">
    <location>
        <begin position="242"/>
        <end position="264"/>
    </location>
</feature>
<dbReference type="InterPro" id="IPR050401">
    <property type="entry name" value="Cyclic_nucleotide_synthase"/>
</dbReference>
<keyword evidence="12" id="KW-0141">cGMP biosynthesis</keyword>
<dbReference type="Proteomes" id="UP000828390">
    <property type="component" value="Unassembled WGS sequence"/>
</dbReference>
<dbReference type="GO" id="GO:0005886">
    <property type="term" value="C:plasma membrane"/>
    <property type="evidence" value="ECO:0007669"/>
    <property type="project" value="UniProtKB-SubCell"/>
</dbReference>
<evidence type="ECO:0000313" key="16">
    <source>
        <dbReference type="EMBL" id="KAH3817392.1"/>
    </source>
</evidence>
<dbReference type="FunFam" id="3.30.70.1230:FF:000050">
    <property type="entry name" value="Guanylate cyclase"/>
    <property type="match status" value="1"/>
</dbReference>
<proteinExistence type="inferred from homology"/>
<keyword evidence="17" id="KW-1185">Reference proteome</keyword>
<dbReference type="PANTHER" id="PTHR11920">
    <property type="entry name" value="GUANYLYL CYCLASE"/>
    <property type="match status" value="1"/>
</dbReference>
<comment type="caution">
    <text evidence="16">The sequence shown here is derived from an EMBL/GenBank/DDBJ whole genome shotgun (WGS) entry which is preliminary data.</text>
</comment>
<dbReference type="EMBL" id="JAIWYP010000005">
    <property type="protein sequence ID" value="KAH3817392.1"/>
    <property type="molecule type" value="Genomic_DNA"/>
</dbReference>
<organism evidence="16 17">
    <name type="scientific">Dreissena polymorpha</name>
    <name type="common">Zebra mussel</name>
    <name type="synonym">Mytilus polymorpha</name>
    <dbReference type="NCBI Taxonomy" id="45954"/>
    <lineage>
        <taxon>Eukaryota</taxon>
        <taxon>Metazoa</taxon>
        <taxon>Spiralia</taxon>
        <taxon>Lophotrochozoa</taxon>
        <taxon>Mollusca</taxon>
        <taxon>Bivalvia</taxon>
        <taxon>Autobranchia</taxon>
        <taxon>Heteroconchia</taxon>
        <taxon>Euheterodonta</taxon>
        <taxon>Imparidentia</taxon>
        <taxon>Neoheterodontei</taxon>
        <taxon>Myida</taxon>
        <taxon>Dreissenoidea</taxon>
        <taxon>Dreissenidae</taxon>
        <taxon>Dreissena</taxon>
    </lineage>
</organism>
<evidence type="ECO:0000256" key="7">
    <source>
        <dbReference type="ARBA" id="ARBA00022741"/>
    </source>
</evidence>
<reference evidence="16" key="2">
    <citation type="submission" date="2020-11" db="EMBL/GenBank/DDBJ databases">
        <authorList>
            <person name="McCartney M.A."/>
            <person name="Auch B."/>
            <person name="Kono T."/>
            <person name="Mallez S."/>
            <person name="Becker A."/>
            <person name="Gohl D.M."/>
            <person name="Silverstein K.A.T."/>
            <person name="Koren S."/>
            <person name="Bechman K.B."/>
            <person name="Herman A."/>
            <person name="Abrahante J.E."/>
            <person name="Garbe J."/>
        </authorList>
    </citation>
    <scope>NUCLEOTIDE SEQUENCE</scope>
    <source>
        <strain evidence="16">Duluth1</strain>
        <tissue evidence="16">Whole animal</tissue>
    </source>
</reference>
<dbReference type="CDD" id="cd07302">
    <property type="entry name" value="CHD"/>
    <property type="match status" value="1"/>
</dbReference>
<dbReference type="PANTHER" id="PTHR11920:SF501">
    <property type="entry name" value="GUANYLATE CYCLASE 32E"/>
    <property type="match status" value="1"/>
</dbReference>
<dbReference type="Gene3D" id="3.30.70.1230">
    <property type="entry name" value="Nucleotide cyclase"/>
    <property type="match status" value="1"/>
</dbReference>
<keyword evidence="6" id="KW-0732">Signal</keyword>
<reference evidence="16" key="1">
    <citation type="journal article" date="2019" name="bioRxiv">
        <title>The Genome of the Zebra Mussel, Dreissena polymorpha: A Resource for Invasive Species Research.</title>
        <authorList>
            <person name="McCartney M.A."/>
            <person name="Auch B."/>
            <person name="Kono T."/>
            <person name="Mallez S."/>
            <person name="Zhang Y."/>
            <person name="Obille A."/>
            <person name="Becker A."/>
            <person name="Abrahante J.E."/>
            <person name="Garbe J."/>
            <person name="Badalamenti J.P."/>
            <person name="Herman A."/>
            <person name="Mangelson H."/>
            <person name="Liachko I."/>
            <person name="Sullivan S."/>
            <person name="Sone E.D."/>
            <person name="Koren S."/>
            <person name="Silverstein K.A.T."/>
            <person name="Beckman K.B."/>
            <person name="Gohl D.M."/>
        </authorList>
    </citation>
    <scope>NUCLEOTIDE SEQUENCE</scope>
    <source>
        <strain evidence="16">Duluth1</strain>
        <tissue evidence="16">Whole animal</tissue>
    </source>
</reference>
<dbReference type="GO" id="GO:0035556">
    <property type="term" value="P:intracellular signal transduction"/>
    <property type="evidence" value="ECO:0007669"/>
    <property type="project" value="InterPro"/>
</dbReference>
<feature type="domain" description="Guanylate cyclase" evidence="15">
    <location>
        <begin position="323"/>
        <end position="453"/>
    </location>
</feature>
<dbReference type="GO" id="GO:0000166">
    <property type="term" value="F:nucleotide binding"/>
    <property type="evidence" value="ECO:0007669"/>
    <property type="project" value="UniProtKB-KW"/>
</dbReference>
<name>A0A9D4GIB8_DREPO</name>
<dbReference type="GO" id="GO:0001653">
    <property type="term" value="F:peptide receptor activity"/>
    <property type="evidence" value="ECO:0007669"/>
    <property type="project" value="TreeGrafter"/>
</dbReference>
<evidence type="ECO:0000256" key="1">
    <source>
        <dbReference type="ARBA" id="ARBA00004236"/>
    </source>
</evidence>
<dbReference type="InterPro" id="IPR029787">
    <property type="entry name" value="Nucleotide_cyclase"/>
</dbReference>